<evidence type="ECO:0000256" key="2">
    <source>
        <dbReference type="HAMAP-Rule" id="MF_00634"/>
    </source>
</evidence>
<dbReference type="AlphaFoldDB" id="A0A7C5WZH6"/>
<gene>
    <name evidence="3" type="ORF">ENN04_09015</name>
</gene>
<sequence>MLIKVKAKPRSKEEYVKKLGEDLYEVAVKEAPEKGRANTRIVELLSMYFGVKKDRIKLVAGETSKSKLFQVLGEKDQP</sequence>
<dbReference type="EMBL" id="DSAC01000113">
    <property type="protein sequence ID" value="HHO74748.1"/>
    <property type="molecule type" value="Genomic_DNA"/>
</dbReference>
<dbReference type="InterPro" id="IPR036591">
    <property type="entry name" value="YggU-like_sf"/>
</dbReference>
<dbReference type="Gene3D" id="3.30.1200.10">
    <property type="entry name" value="YggU-like"/>
    <property type="match status" value="1"/>
</dbReference>
<accession>A0A7C5WZH6</accession>
<dbReference type="PANTHER" id="PTHR13420:SF7">
    <property type="entry name" value="UPF0235 PROTEIN C15ORF40"/>
    <property type="match status" value="1"/>
</dbReference>
<reference evidence="3" key="1">
    <citation type="journal article" date="2020" name="mSystems">
        <title>Genome- and Community-Level Interaction Insights into Carbon Utilization and Element Cycling Functions of Hydrothermarchaeota in Hydrothermal Sediment.</title>
        <authorList>
            <person name="Zhou Z."/>
            <person name="Liu Y."/>
            <person name="Xu W."/>
            <person name="Pan J."/>
            <person name="Luo Z.H."/>
            <person name="Li M."/>
        </authorList>
    </citation>
    <scope>NUCLEOTIDE SEQUENCE [LARGE SCALE GENOMIC DNA]</scope>
    <source>
        <strain evidence="3">SpSt-114</strain>
    </source>
</reference>
<dbReference type="SMART" id="SM01152">
    <property type="entry name" value="DUF167"/>
    <property type="match status" value="1"/>
</dbReference>
<dbReference type="Pfam" id="PF02594">
    <property type="entry name" value="DUF167"/>
    <property type="match status" value="1"/>
</dbReference>
<comment type="similarity">
    <text evidence="1 2">Belongs to the UPF0235 family.</text>
</comment>
<dbReference type="InterPro" id="IPR003746">
    <property type="entry name" value="DUF167"/>
</dbReference>
<dbReference type="SUPFAM" id="SSF69786">
    <property type="entry name" value="YggU-like"/>
    <property type="match status" value="1"/>
</dbReference>
<dbReference type="HAMAP" id="MF_00634">
    <property type="entry name" value="UPF0235"/>
    <property type="match status" value="1"/>
</dbReference>
<proteinExistence type="inferred from homology"/>
<evidence type="ECO:0000313" key="3">
    <source>
        <dbReference type="EMBL" id="HHO74748.1"/>
    </source>
</evidence>
<protein>
    <recommendedName>
        <fullName evidence="2">UPF0235 protein ENN04_09015</fullName>
    </recommendedName>
</protein>
<organism evidence="3">
    <name type="scientific">Thermocrinis ruber</name>
    <dbReference type="NCBI Taxonomy" id="75906"/>
    <lineage>
        <taxon>Bacteria</taxon>
        <taxon>Pseudomonadati</taxon>
        <taxon>Aquificota</taxon>
        <taxon>Aquificia</taxon>
        <taxon>Aquificales</taxon>
        <taxon>Aquificaceae</taxon>
        <taxon>Thermocrinis</taxon>
    </lineage>
</organism>
<name>A0A7C5WZH6_9AQUI</name>
<dbReference type="GO" id="GO:0005737">
    <property type="term" value="C:cytoplasm"/>
    <property type="evidence" value="ECO:0007669"/>
    <property type="project" value="TreeGrafter"/>
</dbReference>
<evidence type="ECO:0000256" key="1">
    <source>
        <dbReference type="ARBA" id="ARBA00010364"/>
    </source>
</evidence>
<dbReference type="PANTHER" id="PTHR13420">
    <property type="entry name" value="UPF0235 PROTEIN C15ORF40"/>
    <property type="match status" value="1"/>
</dbReference>
<dbReference type="NCBIfam" id="TIGR00251">
    <property type="entry name" value="DUF167 family protein"/>
    <property type="match status" value="1"/>
</dbReference>
<comment type="caution">
    <text evidence="3">The sequence shown here is derived from an EMBL/GenBank/DDBJ whole genome shotgun (WGS) entry which is preliminary data.</text>
</comment>